<dbReference type="HOGENOM" id="CLU_1082149_0_0_1"/>
<protein>
    <submittedName>
        <fullName evidence="1">Uncharacterized protein</fullName>
    </submittedName>
</protein>
<proteinExistence type="predicted"/>
<evidence type="ECO:0000313" key="1">
    <source>
        <dbReference type="EMBL" id="KGG51465.1"/>
    </source>
</evidence>
<accession>A0A098VRA0</accession>
<dbReference type="RefSeq" id="XP_013237892.1">
    <property type="nucleotide sequence ID" value="XM_013382438.1"/>
</dbReference>
<dbReference type="AlphaFoldDB" id="A0A098VRA0"/>
<sequence length="257" mass="28908">MFIFFHPPPSLDDSRCSEVDPSLFTDADRLLGSFEIIRQSGTYVCCSYLHPNVLELSQYSSFLAFNDIENLSMLVHPSPPKKLQQSQTILLDTNAVEVAQKSGNCPKFISGYPVSQLLPVLNHVQKADSYTIANLLVMVLQVMPLEDATTSTTLSKNRMLIWVADPTLVYFPIYIWNVTKNTSLLHAGEIVFWTQIFIRANAGREIISGHASSASKIIQFGKLDPKAANDPIMSYFFEDKQEGKNLVKKMCTEYLLF</sequence>
<dbReference type="GeneID" id="25259645"/>
<gene>
    <name evidence="1" type="ORF">DI09_34p160</name>
</gene>
<reference evidence="1 2" key="1">
    <citation type="submission" date="2014-04" db="EMBL/GenBank/DDBJ databases">
        <title>A new species of microsporidia sheds light on the evolution of extreme parasitism.</title>
        <authorList>
            <person name="Haag K.L."/>
            <person name="James T.Y."/>
            <person name="Larsson R."/>
            <person name="Schaer T.M."/>
            <person name="Refardt D."/>
            <person name="Pombert J.-F."/>
            <person name="Ebert D."/>
        </authorList>
    </citation>
    <scope>NUCLEOTIDE SEQUENCE [LARGE SCALE GENOMIC DNA]</scope>
    <source>
        <strain evidence="1 2">UGP3</strain>
        <tissue evidence="1">Spores</tissue>
    </source>
</reference>
<evidence type="ECO:0000313" key="2">
    <source>
        <dbReference type="Proteomes" id="UP000029725"/>
    </source>
</evidence>
<keyword evidence="2" id="KW-1185">Reference proteome</keyword>
<comment type="caution">
    <text evidence="1">The sequence shown here is derived from an EMBL/GenBank/DDBJ whole genome shotgun (WGS) entry which is preliminary data.</text>
</comment>
<dbReference type="VEuPathDB" id="MicrosporidiaDB:DI09_34p160"/>
<organism evidence="1 2">
    <name type="scientific">Mitosporidium daphniae</name>
    <dbReference type="NCBI Taxonomy" id="1485682"/>
    <lineage>
        <taxon>Eukaryota</taxon>
        <taxon>Fungi</taxon>
        <taxon>Fungi incertae sedis</taxon>
        <taxon>Microsporidia</taxon>
        <taxon>Mitosporidium</taxon>
    </lineage>
</organism>
<dbReference type="Proteomes" id="UP000029725">
    <property type="component" value="Unassembled WGS sequence"/>
</dbReference>
<name>A0A098VRA0_9MICR</name>
<dbReference type="EMBL" id="JMKJ01000277">
    <property type="protein sequence ID" value="KGG51465.1"/>
    <property type="molecule type" value="Genomic_DNA"/>
</dbReference>